<gene>
    <name evidence="3" type="ORF">AADG42_19170</name>
</gene>
<evidence type="ECO:0000259" key="2">
    <source>
        <dbReference type="PROSITE" id="PS51061"/>
    </source>
</evidence>
<dbReference type="InterPro" id="IPR038008">
    <property type="entry name" value="Jag_KH"/>
</dbReference>
<dbReference type="EMBL" id="CP154795">
    <property type="protein sequence ID" value="XAN09491.1"/>
    <property type="molecule type" value="Genomic_DNA"/>
</dbReference>
<organism evidence="3 4">
    <name type="scientific">Ammonicoccus fulvus</name>
    <dbReference type="NCBI Taxonomy" id="3138240"/>
    <lineage>
        <taxon>Bacteria</taxon>
        <taxon>Bacillati</taxon>
        <taxon>Actinomycetota</taxon>
        <taxon>Actinomycetes</taxon>
        <taxon>Propionibacteriales</taxon>
        <taxon>Propionibacteriaceae</taxon>
        <taxon>Ammonicoccus</taxon>
    </lineage>
</organism>
<dbReference type="RefSeq" id="WP_425310934.1">
    <property type="nucleotide sequence ID" value="NZ_CP154795.1"/>
</dbReference>
<evidence type="ECO:0000313" key="3">
    <source>
        <dbReference type="EMBL" id="XAN09491.1"/>
    </source>
</evidence>
<dbReference type="InterPro" id="IPR039247">
    <property type="entry name" value="KhpB"/>
</dbReference>
<dbReference type="Pfam" id="PF01424">
    <property type="entry name" value="R3H"/>
    <property type="match status" value="1"/>
</dbReference>
<dbReference type="Gene3D" id="3.30.300.20">
    <property type="match status" value="1"/>
</dbReference>
<dbReference type="PANTHER" id="PTHR35800">
    <property type="entry name" value="PROTEIN JAG"/>
    <property type="match status" value="1"/>
</dbReference>
<dbReference type="SUPFAM" id="SSF82708">
    <property type="entry name" value="R3H domain"/>
    <property type="match status" value="1"/>
</dbReference>
<feature type="compositionally biased region" description="Low complexity" evidence="1">
    <location>
        <begin position="8"/>
        <end position="19"/>
    </location>
</feature>
<reference evidence="3 4" key="1">
    <citation type="submission" date="2024-04" db="EMBL/GenBank/DDBJ databases">
        <title>Isolation of an actinomycete strain from pig manure.</title>
        <authorList>
            <person name="Gong T."/>
            <person name="Yu Z."/>
            <person name="An M."/>
            <person name="Wei C."/>
            <person name="Yang W."/>
            <person name="Liu L."/>
        </authorList>
    </citation>
    <scope>NUCLEOTIDE SEQUENCE [LARGE SCALE GENOMIC DNA]</scope>
    <source>
        <strain evidence="3 4">ZF39</strain>
    </source>
</reference>
<dbReference type="Gene3D" id="3.30.1370.50">
    <property type="entry name" value="R3H-like domain"/>
    <property type="match status" value="1"/>
</dbReference>
<feature type="domain" description="R3H" evidence="2">
    <location>
        <begin position="160"/>
        <end position="224"/>
    </location>
</feature>
<accession>A0ABZ3FTQ1</accession>
<dbReference type="PANTHER" id="PTHR35800:SF1">
    <property type="entry name" value="RNA-BINDING PROTEIN KHPB"/>
    <property type="match status" value="1"/>
</dbReference>
<name>A0ABZ3FTQ1_9ACTN</name>
<dbReference type="InterPro" id="IPR001374">
    <property type="entry name" value="R3H_dom"/>
</dbReference>
<dbReference type="InterPro" id="IPR015946">
    <property type="entry name" value="KH_dom-like_a/b"/>
</dbReference>
<dbReference type="CDD" id="cd02414">
    <property type="entry name" value="KH-II_Jag"/>
    <property type="match status" value="1"/>
</dbReference>
<dbReference type="InterPro" id="IPR034079">
    <property type="entry name" value="R3H_KhpB"/>
</dbReference>
<dbReference type="Proteomes" id="UP001442841">
    <property type="component" value="Chromosome"/>
</dbReference>
<evidence type="ECO:0000256" key="1">
    <source>
        <dbReference type="SAM" id="MobiDB-lite"/>
    </source>
</evidence>
<feature type="compositionally biased region" description="Acidic residues" evidence="1">
    <location>
        <begin position="20"/>
        <end position="61"/>
    </location>
</feature>
<dbReference type="CDD" id="cd02644">
    <property type="entry name" value="R3H_jag"/>
    <property type="match status" value="1"/>
</dbReference>
<dbReference type="InterPro" id="IPR036867">
    <property type="entry name" value="R3H_dom_sf"/>
</dbReference>
<dbReference type="SMART" id="SM00393">
    <property type="entry name" value="R3H"/>
    <property type="match status" value="1"/>
</dbReference>
<sequence>MPEDQQVDETTAPEAAAATDDLDDEIRDSDESEADVEDDESEDDESDDEDDSEDEDSEGDEGSGGSGRKGRSAKLIALDEEGDIAADYLEELLDIADLDGDIDTFTEGGRAHISIVTDANLLVGKDGEVLEALQELSRLAVMTETGKRSRLMLDIAGHREKRRAELTDLASDAVEEAKASGEAVRLSPMNPFERKIVHDVVAAAGLNSESDGEEPNRRVVVMPA</sequence>
<evidence type="ECO:0000313" key="4">
    <source>
        <dbReference type="Proteomes" id="UP001442841"/>
    </source>
</evidence>
<protein>
    <submittedName>
        <fullName evidence="3">R3H domain-containing nucleic acid-binding protein</fullName>
    </submittedName>
</protein>
<dbReference type="PROSITE" id="PS51061">
    <property type="entry name" value="R3H"/>
    <property type="match status" value="1"/>
</dbReference>
<feature type="region of interest" description="Disordered" evidence="1">
    <location>
        <begin position="1"/>
        <end position="72"/>
    </location>
</feature>
<proteinExistence type="predicted"/>
<keyword evidence="4" id="KW-1185">Reference proteome</keyword>